<dbReference type="CDD" id="cd03334">
    <property type="entry name" value="Fab1_TCP"/>
    <property type="match status" value="1"/>
</dbReference>
<dbReference type="EMBL" id="JADGKB010000043">
    <property type="protein sequence ID" value="KAJ3257004.1"/>
    <property type="molecule type" value="Genomic_DNA"/>
</dbReference>
<organism evidence="2 3">
    <name type="scientific">Boothiomyces macroporosus</name>
    <dbReference type="NCBI Taxonomy" id="261099"/>
    <lineage>
        <taxon>Eukaryota</taxon>
        <taxon>Fungi</taxon>
        <taxon>Fungi incertae sedis</taxon>
        <taxon>Chytridiomycota</taxon>
        <taxon>Chytridiomycota incertae sedis</taxon>
        <taxon>Chytridiomycetes</taxon>
        <taxon>Rhizophydiales</taxon>
        <taxon>Terramycetaceae</taxon>
        <taxon>Boothiomyces</taxon>
    </lineage>
</organism>
<dbReference type="SUPFAM" id="SSF54849">
    <property type="entry name" value="GroEL-intermediate domain like"/>
    <property type="match status" value="1"/>
</dbReference>
<feature type="compositionally biased region" description="Low complexity" evidence="1">
    <location>
        <begin position="31"/>
        <end position="43"/>
    </location>
</feature>
<name>A0AAD5UFZ5_9FUNG</name>
<feature type="region of interest" description="Disordered" evidence="1">
    <location>
        <begin position="22"/>
        <end position="72"/>
    </location>
</feature>
<feature type="region of interest" description="Disordered" evidence="1">
    <location>
        <begin position="616"/>
        <end position="636"/>
    </location>
</feature>
<evidence type="ECO:0000313" key="3">
    <source>
        <dbReference type="Proteomes" id="UP001210925"/>
    </source>
</evidence>
<dbReference type="GO" id="GO:0046854">
    <property type="term" value="P:phosphatidylinositol phosphate biosynthetic process"/>
    <property type="evidence" value="ECO:0007669"/>
    <property type="project" value="TreeGrafter"/>
</dbReference>
<evidence type="ECO:0000256" key="1">
    <source>
        <dbReference type="SAM" id="MobiDB-lite"/>
    </source>
</evidence>
<dbReference type="Proteomes" id="UP001210925">
    <property type="component" value="Unassembled WGS sequence"/>
</dbReference>
<dbReference type="GO" id="GO:0000329">
    <property type="term" value="C:fungal-type vacuole membrane"/>
    <property type="evidence" value="ECO:0007669"/>
    <property type="project" value="TreeGrafter"/>
</dbReference>
<feature type="compositionally biased region" description="Basic and acidic residues" evidence="1">
    <location>
        <begin position="44"/>
        <end position="53"/>
    </location>
</feature>
<dbReference type="GO" id="GO:0005524">
    <property type="term" value="F:ATP binding"/>
    <property type="evidence" value="ECO:0007669"/>
    <property type="project" value="InterPro"/>
</dbReference>
<dbReference type="InterPro" id="IPR027410">
    <property type="entry name" value="TCP-1-like_intermed_sf"/>
</dbReference>
<dbReference type="GO" id="GO:0000285">
    <property type="term" value="F:1-phosphatidylinositol-3-phosphate 5-kinase activity"/>
    <property type="evidence" value="ECO:0007669"/>
    <property type="project" value="TreeGrafter"/>
</dbReference>
<sequence>MSNQNFESFEFNSKPGFFSSLLRKMRRTSREQTSPTPSETSSLDTDRFSDTRSEGAASPHVNKPESMDGSESGGFRDILGWRNESANSLFAIRRVRSNGIAKDYWMRDEKKAVSNPGLNVPPLSTSFEQQSMDGIRKILGPSFFKKSDEDINAKLPPTSNVPFRNTVEDEENVESDMAPYMTDEEYSSFIKRDDPLPKSFIKRNRSPALDIGSLDLQVDTWRHRNSPDKRKSPSLVSRRKFSTRNLHRYHLESQLEVDSAKTLPRHFRSVSSALNMEINQASVNHVRLLMRQMLEQSEIDNLEQWETVIIKMLLNVCSKINPDIRNGDEIDIRHYVKIKKIAGGLISESHYVSGVVATKIPLHNQMLKPLENPKILLLTFPLEYQRVENQFISLEPILAQEKEHLQNLVGRLIVLKPDIILCEKTVARLALEFLLAANIIVVPSVKMNVMSAVARCTKAEIVHSIDKLSIQKLGSCDKFSFRIYINPLIPGFRKTFMYLEGCYESLGCTLVLRGSTNEKLKKVKEIVDFLVFVVYSLKLETCLFQDQYAQTPSISEITSPSNSIGLIKNDFTSGAITRAIKLHENVILSGSPNVKIPPPYLLSKMKLEGVVDAPALPEMKESNSKDKQNEADEKETTEVIVGPKVLLENAERLSPFNHQNIMVLYSNVCKNKSLPCIPPQPHLIEYYRDSDLTLGQFIEDSCFGSKFICTAKGCDSSMMNHYRTYAHGSAKLVVNVDELPCPVQGMDDRIVMWSLCRICKESTPFIPMSEETWKYSFGKYLELTFYHSKVECRATACSHDIHKDHIRYFSFRNLTIKFEYVNITLFEVCVPPMHRKPKSETITKLRQQDMESIRKLIVEYYDSVIQRIQMFTYEIVAASKLQGCKEAMSELLKKSTAEKKFMLQVLHQTFIASSPTDCLALNSVYKTLQDNVASWETEFSNFIRTHLQSDARDIRRMTAAQIKRIFADKEPNDRNTIFAVPQDIPRVEAEPDTIQIDRPILNMSPPKAHDNSATLSSSIQRQLSPIFMREATPPLSKPKLFVSPKAEFSTSLPNSYEEPNPPIHGLTVSDDGFVDYSPATASILQKAFSYDEEEHEEVKQSDGFMYPRQFFPKSVRPKAIRSDTNGSGPLSAATERQLNEDEDATHEFNTITGVAQGESEKEDLRLDSTSATDIRPTSIMKTITNLWNGNPANFLPLAYPATPNEHLFPDSLIIVREDEPSSIISFALSSKQYIEKLQSMRSGTQESSKPIEVTGKYSIDFEENQAENIEETLLRETGTHIRYQFWDGASKFHCKIYFAEKFDALRRNCGVSDIFEQSLARW</sequence>
<gene>
    <name evidence="2" type="primary">FAB1_2</name>
    <name evidence="2" type="ORF">HK103_004987</name>
</gene>
<feature type="region of interest" description="Disordered" evidence="1">
    <location>
        <begin position="1116"/>
        <end position="1145"/>
    </location>
</feature>
<dbReference type="InterPro" id="IPR002423">
    <property type="entry name" value="Cpn60/GroEL/TCP-1"/>
</dbReference>
<accession>A0AAD5UFZ5</accession>
<dbReference type="InterPro" id="IPR027409">
    <property type="entry name" value="GroEL-like_apical_dom_sf"/>
</dbReference>
<feature type="compositionally biased region" description="Basic and acidic residues" evidence="1">
    <location>
        <begin position="618"/>
        <end position="636"/>
    </location>
</feature>
<comment type="caution">
    <text evidence="2">The sequence shown here is derived from an EMBL/GenBank/DDBJ whole genome shotgun (WGS) entry which is preliminary data.</text>
</comment>
<reference evidence="2" key="1">
    <citation type="submission" date="2020-05" db="EMBL/GenBank/DDBJ databases">
        <title>Phylogenomic resolution of chytrid fungi.</title>
        <authorList>
            <person name="Stajich J.E."/>
            <person name="Amses K."/>
            <person name="Simmons R."/>
            <person name="Seto K."/>
            <person name="Myers J."/>
            <person name="Bonds A."/>
            <person name="Quandt C.A."/>
            <person name="Barry K."/>
            <person name="Liu P."/>
            <person name="Grigoriev I."/>
            <person name="Longcore J.E."/>
            <person name="James T.Y."/>
        </authorList>
    </citation>
    <scope>NUCLEOTIDE SEQUENCE</scope>
    <source>
        <strain evidence="2">PLAUS21</strain>
    </source>
</reference>
<proteinExistence type="predicted"/>
<dbReference type="GO" id="GO:0010008">
    <property type="term" value="C:endosome membrane"/>
    <property type="evidence" value="ECO:0007669"/>
    <property type="project" value="TreeGrafter"/>
</dbReference>
<dbReference type="SUPFAM" id="SSF52029">
    <property type="entry name" value="GroEL apical domain-like"/>
    <property type="match status" value="1"/>
</dbReference>
<dbReference type="PANTHER" id="PTHR45748">
    <property type="entry name" value="1-PHOSPHATIDYLINOSITOL 3-PHOSPHATE 5-KINASE-RELATED"/>
    <property type="match status" value="1"/>
</dbReference>
<dbReference type="FunFam" id="3.50.7.10:FF:000007">
    <property type="entry name" value="1-phosphatidylinositol 3-phosphate 5-kinase isoform X1"/>
    <property type="match status" value="1"/>
</dbReference>
<evidence type="ECO:0000313" key="2">
    <source>
        <dbReference type="EMBL" id="KAJ3257004.1"/>
    </source>
</evidence>
<keyword evidence="3" id="KW-1185">Reference proteome</keyword>
<protein>
    <submittedName>
        <fullName evidence="2">1-phosphatidylinositol-3-phosphate 5-kinase</fullName>
    </submittedName>
</protein>
<dbReference type="PANTHER" id="PTHR45748:SF7">
    <property type="entry name" value="1-PHOSPHATIDYLINOSITOL 3-PHOSPHATE 5-KINASE-RELATED"/>
    <property type="match status" value="1"/>
</dbReference>
<dbReference type="Gene3D" id="3.50.7.10">
    <property type="entry name" value="GroEL"/>
    <property type="match status" value="1"/>
</dbReference>
<dbReference type="Pfam" id="PF00118">
    <property type="entry name" value="Cpn60_TCP1"/>
    <property type="match status" value="1"/>
</dbReference>